<dbReference type="AlphaFoldDB" id="A0A158D1J5"/>
<evidence type="ECO:0000313" key="2">
    <source>
        <dbReference type="Proteomes" id="UP000054596"/>
    </source>
</evidence>
<accession>A0A158D1J5</accession>
<dbReference type="RefSeq" id="WP_235023502.1">
    <property type="nucleotide sequence ID" value="NZ_FCOJ02000066.1"/>
</dbReference>
<gene>
    <name evidence="1" type="ORF">AWB82_06151</name>
</gene>
<reference evidence="1" key="1">
    <citation type="submission" date="2016-01" db="EMBL/GenBank/DDBJ databases">
        <authorList>
            <person name="Peeters C."/>
        </authorList>
    </citation>
    <scope>NUCLEOTIDE SEQUENCE [LARGE SCALE GENOMIC DNA]</scope>
    <source>
        <strain evidence="1">LMG 29325</strain>
    </source>
</reference>
<protein>
    <submittedName>
        <fullName evidence="1">Uncharacterized protein</fullName>
    </submittedName>
</protein>
<keyword evidence="2" id="KW-1185">Reference proteome</keyword>
<name>A0A158D1J5_9BURK</name>
<sequence>MVFSYRDMMVTPAAVRQGDAFAATARIQHLNGMERSVRLPGEFPNVEEAIRYAIAAGFEYIDFEQRC</sequence>
<dbReference type="EMBL" id="FCOJ02000066">
    <property type="protein sequence ID" value="SAK88429.1"/>
    <property type="molecule type" value="Genomic_DNA"/>
</dbReference>
<organism evidence="1 2">
    <name type="scientific">Caballeronia glebae</name>
    <dbReference type="NCBI Taxonomy" id="1777143"/>
    <lineage>
        <taxon>Bacteria</taxon>
        <taxon>Pseudomonadati</taxon>
        <taxon>Pseudomonadota</taxon>
        <taxon>Betaproteobacteria</taxon>
        <taxon>Burkholderiales</taxon>
        <taxon>Burkholderiaceae</taxon>
        <taxon>Caballeronia</taxon>
    </lineage>
</organism>
<comment type="caution">
    <text evidence="1">The sequence shown here is derived from an EMBL/GenBank/DDBJ whole genome shotgun (WGS) entry which is preliminary data.</text>
</comment>
<proteinExistence type="predicted"/>
<dbReference type="Proteomes" id="UP000054596">
    <property type="component" value="Unassembled WGS sequence"/>
</dbReference>
<evidence type="ECO:0000313" key="1">
    <source>
        <dbReference type="EMBL" id="SAK88429.1"/>
    </source>
</evidence>